<gene>
    <name evidence="1" type="ORF">V6N12_029031</name>
</gene>
<accession>A0ABR2F7K7</accession>
<keyword evidence="2" id="KW-1185">Reference proteome</keyword>
<evidence type="ECO:0000313" key="1">
    <source>
        <dbReference type="EMBL" id="KAK8572991.1"/>
    </source>
</evidence>
<comment type="caution">
    <text evidence="1">The sequence shown here is derived from an EMBL/GenBank/DDBJ whole genome shotgun (WGS) entry which is preliminary data.</text>
</comment>
<dbReference type="Proteomes" id="UP001472677">
    <property type="component" value="Unassembled WGS sequence"/>
</dbReference>
<organism evidence="1 2">
    <name type="scientific">Hibiscus sabdariffa</name>
    <name type="common">roselle</name>
    <dbReference type="NCBI Taxonomy" id="183260"/>
    <lineage>
        <taxon>Eukaryota</taxon>
        <taxon>Viridiplantae</taxon>
        <taxon>Streptophyta</taxon>
        <taxon>Embryophyta</taxon>
        <taxon>Tracheophyta</taxon>
        <taxon>Spermatophyta</taxon>
        <taxon>Magnoliopsida</taxon>
        <taxon>eudicotyledons</taxon>
        <taxon>Gunneridae</taxon>
        <taxon>Pentapetalae</taxon>
        <taxon>rosids</taxon>
        <taxon>malvids</taxon>
        <taxon>Malvales</taxon>
        <taxon>Malvaceae</taxon>
        <taxon>Malvoideae</taxon>
        <taxon>Hibiscus</taxon>
    </lineage>
</organism>
<name>A0ABR2F7K7_9ROSI</name>
<reference evidence="1 2" key="1">
    <citation type="journal article" date="2024" name="G3 (Bethesda)">
        <title>Genome assembly of Hibiscus sabdariffa L. provides insights into metabolisms of medicinal natural products.</title>
        <authorList>
            <person name="Kim T."/>
        </authorList>
    </citation>
    <scope>NUCLEOTIDE SEQUENCE [LARGE SCALE GENOMIC DNA]</scope>
    <source>
        <strain evidence="1">TK-2024</strain>
        <tissue evidence="1">Old leaves</tissue>
    </source>
</reference>
<protein>
    <submittedName>
        <fullName evidence="1">Uncharacterized protein</fullName>
    </submittedName>
</protein>
<evidence type="ECO:0000313" key="2">
    <source>
        <dbReference type="Proteomes" id="UP001472677"/>
    </source>
</evidence>
<dbReference type="EMBL" id="JBBPBM010000008">
    <property type="protein sequence ID" value="KAK8572991.1"/>
    <property type="molecule type" value="Genomic_DNA"/>
</dbReference>
<sequence length="107" mass="12537">MARTSSDSAERHPSRFDNAAARERYVNVVAAKNIWEKQGFLYVNVIHKRLADLGWLRFGRQPTHANINWVRSSTLTTWQEETQWFMSEVDSFLPMQQQSTTFSTSQR</sequence>
<proteinExistence type="predicted"/>